<keyword evidence="2" id="KW-1185">Reference proteome</keyword>
<reference evidence="1" key="1">
    <citation type="submission" date="2022-10" db="EMBL/GenBank/DDBJ databases">
        <title>Culturing micro-colonial fungi from biological soil crusts in the Mojave desert and describing Neophaeococcomyces mojavensis, and introducing the new genera and species Taxawa tesnikishii.</title>
        <authorList>
            <person name="Kurbessoian T."/>
            <person name="Stajich J.E."/>
        </authorList>
    </citation>
    <scope>NUCLEOTIDE SEQUENCE</scope>
    <source>
        <strain evidence="1">JES_112</strain>
    </source>
</reference>
<gene>
    <name evidence="1" type="ORF">H2198_006886</name>
</gene>
<evidence type="ECO:0000313" key="2">
    <source>
        <dbReference type="Proteomes" id="UP001172386"/>
    </source>
</evidence>
<evidence type="ECO:0000313" key="1">
    <source>
        <dbReference type="EMBL" id="KAJ9654031.1"/>
    </source>
</evidence>
<proteinExistence type="predicted"/>
<comment type="caution">
    <text evidence="1">The sequence shown here is derived from an EMBL/GenBank/DDBJ whole genome shotgun (WGS) entry which is preliminary data.</text>
</comment>
<organism evidence="1 2">
    <name type="scientific">Neophaeococcomyces mojaviensis</name>
    <dbReference type="NCBI Taxonomy" id="3383035"/>
    <lineage>
        <taxon>Eukaryota</taxon>
        <taxon>Fungi</taxon>
        <taxon>Dikarya</taxon>
        <taxon>Ascomycota</taxon>
        <taxon>Pezizomycotina</taxon>
        <taxon>Eurotiomycetes</taxon>
        <taxon>Chaetothyriomycetidae</taxon>
        <taxon>Chaetothyriales</taxon>
        <taxon>Chaetothyriales incertae sedis</taxon>
        <taxon>Neophaeococcomyces</taxon>
    </lineage>
</organism>
<dbReference type="EMBL" id="JAPDRQ010000134">
    <property type="protein sequence ID" value="KAJ9654031.1"/>
    <property type="molecule type" value="Genomic_DNA"/>
</dbReference>
<sequence length="151" mass="17634">MLTHFDKASKDSSSPFQHRPMPDEFVDYGVGDVAHLLRLFQFYRPHLQRRFWQTVKAESHKQVARSQEPQYDPQDKGKWKGPFRYIPWESSQTSKSLTTLLRRQREKQLMPDKQNLPVNPVNWKVDKDSGAKKKIANGVTAPVVASLTRRM</sequence>
<protein>
    <submittedName>
        <fullName evidence="1">Uncharacterized protein</fullName>
    </submittedName>
</protein>
<dbReference type="Proteomes" id="UP001172386">
    <property type="component" value="Unassembled WGS sequence"/>
</dbReference>
<name>A0ACC3A1N9_9EURO</name>
<accession>A0ACC3A1N9</accession>